<name>A0A0B0ESU7_9BACT</name>
<protein>
    <submittedName>
        <fullName evidence="1">Uncharacterized protein</fullName>
    </submittedName>
</protein>
<accession>A0A0B0ESU7</accession>
<sequence length="37" mass="4140">MDMIKQSLALFVKEVMKVSKGSIPILLYIKEFVVLGA</sequence>
<comment type="caution">
    <text evidence="1">The sequence shown here is derived from an EMBL/GenBank/DDBJ whole genome shotgun (WGS) entry which is preliminary data.</text>
</comment>
<gene>
    <name evidence="1" type="ORF">SCABRO_00006</name>
</gene>
<reference evidence="1 2" key="1">
    <citation type="submission" date="2014-10" db="EMBL/GenBank/DDBJ databases">
        <title>Draft genome of anammox bacterium scalindua brodae, obtained using differential coverage binning of sequence data from two enrichment reactors.</title>
        <authorList>
            <person name="Speth D.R."/>
            <person name="Russ L."/>
            <person name="Kartal B."/>
            <person name="Op den Camp H.J."/>
            <person name="Dutilh B.E."/>
            <person name="Jetten M.S."/>
        </authorList>
    </citation>
    <scope>NUCLEOTIDE SEQUENCE [LARGE SCALE GENOMIC DNA]</scope>
    <source>
        <strain evidence="1">RU1</strain>
    </source>
</reference>
<dbReference type="AlphaFoldDB" id="A0A0B0ESU7"/>
<evidence type="ECO:0000313" key="2">
    <source>
        <dbReference type="Proteomes" id="UP000030652"/>
    </source>
</evidence>
<evidence type="ECO:0000313" key="1">
    <source>
        <dbReference type="EMBL" id="KHE94223.1"/>
    </source>
</evidence>
<dbReference type="EMBL" id="JRYO01000003">
    <property type="protein sequence ID" value="KHE94223.1"/>
    <property type="molecule type" value="Genomic_DNA"/>
</dbReference>
<dbReference type="Proteomes" id="UP000030652">
    <property type="component" value="Unassembled WGS sequence"/>
</dbReference>
<organism evidence="1 2">
    <name type="scientific">Candidatus Scalindua brodae</name>
    <dbReference type="NCBI Taxonomy" id="237368"/>
    <lineage>
        <taxon>Bacteria</taxon>
        <taxon>Pseudomonadati</taxon>
        <taxon>Planctomycetota</taxon>
        <taxon>Candidatus Brocadiia</taxon>
        <taxon>Candidatus Brocadiales</taxon>
        <taxon>Candidatus Scalinduaceae</taxon>
        <taxon>Candidatus Scalindua</taxon>
    </lineage>
</organism>
<proteinExistence type="predicted"/>